<sequence length="324" mass="36891">MANINDVAKLAGVSKSTVSHVFNNTKYTSEEVTQRVLEAAEKINYKSNYYAKTLATNKSQVIGIQLDSPTGSMNMFQQKVTNGILKVCSDEGYYLLLMPNTAKEKEYFPIDGLIQMNPTLTDLEIVDTPHIWLGRPNYFIIETSYFVDNDNEKVMERLMDLLLPNIKECVLFMNAPEDMTVSRDREQGFSKAIINNKEFDIQTLHVNYQRGLSPATFAYETLSELWKENNIDTIIVDNDFMAQGVYKFAMDNQLSIPEELSIIAVSESLESSEFFTPPLSYVDLKEEELGEKIAANLIKKINNQDISKREIVKSEIKIKGSLRE</sequence>
<dbReference type="GO" id="GO:0000976">
    <property type="term" value="F:transcription cis-regulatory region binding"/>
    <property type="evidence" value="ECO:0007669"/>
    <property type="project" value="TreeGrafter"/>
</dbReference>
<proteinExistence type="predicted"/>
<feature type="domain" description="HTH lacI-type" evidence="4">
    <location>
        <begin position="2"/>
        <end position="56"/>
    </location>
</feature>
<dbReference type="AlphaFoldDB" id="A0A839A2N6"/>
<dbReference type="GO" id="GO:0003700">
    <property type="term" value="F:DNA-binding transcription factor activity"/>
    <property type="evidence" value="ECO:0007669"/>
    <property type="project" value="TreeGrafter"/>
</dbReference>
<keyword evidence="2 5" id="KW-0238">DNA-binding</keyword>
<reference evidence="5 6" key="1">
    <citation type="submission" date="2020-06" db="EMBL/GenBank/DDBJ databases">
        <title>Reclassification of Facklamia ignava, Facklamia soureckii and Facklami tabacinasalis as Falseniella iganva gen. nov., comb. nov., Hutsoniella ignava gen. nov., comb. nov., and Ruoffia tabacinasalis gen. nov., comb. nov and description of Ruoffia haltotolerans sp. nov., isolated from hypersaline Inland Sea of Qatar.</title>
        <authorList>
            <person name="Fotedar R."/>
            <person name="Sankaranarayanan K."/>
            <person name="Lawson P."/>
            <person name="Caldwell M."/>
            <person name="Zeyara A."/>
            <person name="Al Malki A."/>
            <person name="Ali M."/>
        </authorList>
    </citation>
    <scope>NUCLEOTIDE SEQUENCE [LARGE SCALE GENOMIC DNA]</scope>
    <source>
        <strain evidence="5 6">INB8</strain>
    </source>
</reference>
<dbReference type="Gene3D" id="1.10.260.40">
    <property type="entry name" value="lambda repressor-like DNA-binding domains"/>
    <property type="match status" value="1"/>
</dbReference>
<comment type="caution">
    <text evidence="5">The sequence shown here is derived from an EMBL/GenBank/DDBJ whole genome shotgun (WGS) entry which is preliminary data.</text>
</comment>
<dbReference type="PROSITE" id="PS50932">
    <property type="entry name" value="HTH_LACI_2"/>
    <property type="match status" value="1"/>
</dbReference>
<evidence type="ECO:0000259" key="4">
    <source>
        <dbReference type="PROSITE" id="PS50932"/>
    </source>
</evidence>
<dbReference type="InterPro" id="IPR010982">
    <property type="entry name" value="Lambda_DNA-bd_dom_sf"/>
</dbReference>
<evidence type="ECO:0000256" key="3">
    <source>
        <dbReference type="ARBA" id="ARBA00023163"/>
    </source>
</evidence>
<dbReference type="InterPro" id="IPR028082">
    <property type="entry name" value="Peripla_BP_I"/>
</dbReference>
<dbReference type="PANTHER" id="PTHR30146:SF109">
    <property type="entry name" value="HTH-TYPE TRANSCRIPTIONAL REGULATOR GALS"/>
    <property type="match status" value="1"/>
</dbReference>
<dbReference type="SMART" id="SM00354">
    <property type="entry name" value="HTH_LACI"/>
    <property type="match status" value="1"/>
</dbReference>
<dbReference type="PANTHER" id="PTHR30146">
    <property type="entry name" value="LACI-RELATED TRANSCRIPTIONAL REPRESSOR"/>
    <property type="match status" value="1"/>
</dbReference>
<keyword evidence="3" id="KW-0804">Transcription</keyword>
<evidence type="ECO:0000256" key="2">
    <source>
        <dbReference type="ARBA" id="ARBA00023125"/>
    </source>
</evidence>
<evidence type="ECO:0000313" key="5">
    <source>
        <dbReference type="EMBL" id="MBA5728399.1"/>
    </source>
</evidence>
<dbReference type="InterPro" id="IPR000843">
    <property type="entry name" value="HTH_LacI"/>
</dbReference>
<dbReference type="SUPFAM" id="SSF47413">
    <property type="entry name" value="lambda repressor-like DNA-binding domains"/>
    <property type="match status" value="1"/>
</dbReference>
<dbReference type="EMBL" id="JACAOA010000002">
    <property type="protein sequence ID" value="MBA5728399.1"/>
    <property type="molecule type" value="Genomic_DNA"/>
</dbReference>
<evidence type="ECO:0000313" key="6">
    <source>
        <dbReference type="Proteomes" id="UP000571018"/>
    </source>
</evidence>
<evidence type="ECO:0000256" key="1">
    <source>
        <dbReference type="ARBA" id="ARBA00023015"/>
    </source>
</evidence>
<organism evidence="5 6">
    <name type="scientific">Ruoffia halotolerans</name>
    <dbReference type="NCBI Taxonomy" id="2748684"/>
    <lineage>
        <taxon>Bacteria</taxon>
        <taxon>Bacillati</taxon>
        <taxon>Bacillota</taxon>
        <taxon>Bacilli</taxon>
        <taxon>Lactobacillales</taxon>
        <taxon>Aerococcaceae</taxon>
        <taxon>Ruoffia</taxon>
    </lineage>
</organism>
<dbReference type="Pfam" id="PF00356">
    <property type="entry name" value="LacI"/>
    <property type="match status" value="1"/>
</dbReference>
<dbReference type="RefSeq" id="WP_218930125.1">
    <property type="nucleotide sequence ID" value="NZ_JACAOA010000002.1"/>
</dbReference>
<dbReference type="Pfam" id="PF13377">
    <property type="entry name" value="Peripla_BP_3"/>
    <property type="match status" value="1"/>
</dbReference>
<dbReference type="CDD" id="cd01392">
    <property type="entry name" value="HTH_LacI"/>
    <property type="match status" value="1"/>
</dbReference>
<accession>A0A839A2N6</accession>
<protein>
    <submittedName>
        <fullName evidence="5">LacI family DNA-binding transcriptional regulator</fullName>
    </submittedName>
</protein>
<gene>
    <name evidence="5" type="ORF">HW423_01170</name>
</gene>
<name>A0A839A2N6_9LACT</name>
<keyword evidence="1" id="KW-0805">Transcription regulation</keyword>
<dbReference type="Gene3D" id="3.40.50.2300">
    <property type="match status" value="2"/>
</dbReference>
<dbReference type="InterPro" id="IPR046335">
    <property type="entry name" value="LacI/GalR-like_sensor"/>
</dbReference>
<keyword evidence="6" id="KW-1185">Reference proteome</keyword>
<dbReference type="SUPFAM" id="SSF53822">
    <property type="entry name" value="Periplasmic binding protein-like I"/>
    <property type="match status" value="1"/>
</dbReference>
<dbReference type="Proteomes" id="UP000571018">
    <property type="component" value="Unassembled WGS sequence"/>
</dbReference>